<sequence length="474" mass="52219">MAEERGTYAYAIEWLKMLGYSPDVRMAGTIAKYWGWYTADNLWYHYRARRGFKLFKSDRETLHPAALAAEAWSDLLMNEKLEMTAEDGGMREVLAAHFGSFGVAQADFTTRAFALGTGAWAVGVDDVSDDGMLHPDARVRIDGYDAHQVMPLTWSADSCTQCAFVTRVELGGRDYDQCQAHILLGGTYHILTQLFDARSHRMVFPEGVTSDLDTRSPHKTFALVKPAVPNPHFSYCAMGASVFDKGVSAIKATDEALTSLLVHLRVSRPKMFVTDTMIEKKTTKAADGKKVTEYAAFGEADDITFRTPPGEEGTDPLKVVQPDMRIADNERAINAGLKMLSIACGLGDQYWAWDHKDGLKTATEVVSDSSMLARTLKKHQNVLRKSIGELVRGVAGVCRHLCNTAVDPMAEVSIDFDDGIITDTQTDKNMALTEISVLGIPALKRKYLTDYCGFSEEEAEAAVPDQAPAIDPGY</sequence>
<evidence type="ECO:0000313" key="2">
    <source>
        <dbReference type="Proteomes" id="UP000014204"/>
    </source>
</evidence>
<dbReference type="AlphaFoldDB" id="R9KX43"/>
<proteinExistence type="predicted"/>
<gene>
    <name evidence="1" type="ORF">C811_01367</name>
</gene>
<organism evidence="1 2">
    <name type="scientific">Adlercreutzia caecimuris B7</name>
    <dbReference type="NCBI Taxonomy" id="1235794"/>
    <lineage>
        <taxon>Bacteria</taxon>
        <taxon>Bacillati</taxon>
        <taxon>Actinomycetota</taxon>
        <taxon>Coriobacteriia</taxon>
        <taxon>Eggerthellales</taxon>
        <taxon>Eggerthellaceae</taxon>
        <taxon>Adlercreutzia</taxon>
    </lineage>
</organism>
<dbReference type="HOGENOM" id="CLU_042280_1_0_11"/>
<protein>
    <recommendedName>
        <fullName evidence="3">SPP1 family phage portal protein</fullName>
    </recommendedName>
</protein>
<dbReference type="GeneID" id="82192018"/>
<evidence type="ECO:0000313" key="1">
    <source>
        <dbReference type="EMBL" id="EOS50950.1"/>
    </source>
</evidence>
<accession>R9KX43</accession>
<dbReference type="RefSeq" id="WP_016309570.1">
    <property type="nucleotide sequence ID" value="NZ_KE159646.1"/>
</dbReference>
<comment type="caution">
    <text evidence="1">The sequence shown here is derived from an EMBL/GenBank/DDBJ whole genome shotgun (WGS) entry which is preliminary data.</text>
</comment>
<reference evidence="1 2" key="1">
    <citation type="submission" date="2013-04" db="EMBL/GenBank/DDBJ databases">
        <title>The Genome Sequence of Enterorhabdus caecimuris B7.</title>
        <authorList>
            <consortium name="The Broad Institute Genomics Platform"/>
            <consortium name="The Broad Institute Genome Sequencing Center for Infectious Disease"/>
            <person name="Earl A."/>
            <person name="Xavier R."/>
            <person name="Elson C."/>
            <person name="Duck W."/>
            <person name="Walker B."/>
            <person name="Young S."/>
            <person name="Zeng Q."/>
            <person name="Gargeya S."/>
            <person name="Fitzgerald M."/>
            <person name="Haas B."/>
            <person name="Abouelleil A."/>
            <person name="Allen A.W."/>
            <person name="Alvarado L."/>
            <person name="Arachchi H.M."/>
            <person name="Berlin A.M."/>
            <person name="Chapman S.B."/>
            <person name="Gainer-Dewar J."/>
            <person name="Goldberg J."/>
            <person name="Griggs A."/>
            <person name="Gujja S."/>
            <person name="Hansen M."/>
            <person name="Howarth C."/>
            <person name="Imamovic A."/>
            <person name="Ireland A."/>
            <person name="Larimer J."/>
            <person name="McCowan C."/>
            <person name="Murphy C."/>
            <person name="Pearson M."/>
            <person name="Poon T.W."/>
            <person name="Priest M."/>
            <person name="Roberts A."/>
            <person name="Saif S."/>
            <person name="Shea T."/>
            <person name="Sisk P."/>
            <person name="Sykes S."/>
            <person name="Wortman J."/>
            <person name="Nusbaum C."/>
            <person name="Birren B."/>
        </authorList>
    </citation>
    <scope>NUCLEOTIDE SEQUENCE [LARGE SCALE GENOMIC DNA]</scope>
    <source>
        <strain evidence="1 2">B7</strain>
    </source>
</reference>
<evidence type="ECO:0008006" key="3">
    <source>
        <dbReference type="Google" id="ProtNLM"/>
    </source>
</evidence>
<dbReference type="InterPro" id="IPR021145">
    <property type="entry name" value="Portal_protein_SPP1_Gp6-like"/>
</dbReference>
<dbReference type="eggNOG" id="ENOG502Z88Q">
    <property type="taxonomic scope" value="Bacteria"/>
</dbReference>
<name>R9KX43_9ACTN</name>
<dbReference type="Proteomes" id="UP000014204">
    <property type="component" value="Unassembled WGS sequence"/>
</dbReference>
<dbReference type="STRING" id="1235794.C811_01367"/>
<keyword evidence="2" id="KW-1185">Reference proteome</keyword>
<dbReference type="EMBL" id="ASSY01000008">
    <property type="protein sequence ID" value="EOS50950.1"/>
    <property type="molecule type" value="Genomic_DNA"/>
</dbReference>
<dbReference type="Pfam" id="PF05133">
    <property type="entry name" value="SPP1_portal"/>
    <property type="match status" value="1"/>
</dbReference>